<feature type="compositionally biased region" description="Basic and acidic residues" evidence="1">
    <location>
        <begin position="100"/>
        <end position="115"/>
    </location>
</feature>
<feature type="compositionally biased region" description="Basic and acidic residues" evidence="1">
    <location>
        <begin position="72"/>
        <end position="81"/>
    </location>
</feature>
<organism evidence="2">
    <name type="scientific">mine drainage metagenome</name>
    <dbReference type="NCBI Taxonomy" id="410659"/>
    <lineage>
        <taxon>unclassified sequences</taxon>
        <taxon>metagenomes</taxon>
        <taxon>ecological metagenomes</taxon>
    </lineage>
</organism>
<feature type="region of interest" description="Disordered" evidence="1">
    <location>
        <begin position="141"/>
        <end position="163"/>
    </location>
</feature>
<name>A0A1J5Q4F6_9ZZZZ</name>
<gene>
    <name evidence="2" type="ORF">GALL_434770</name>
</gene>
<reference evidence="2" key="1">
    <citation type="submission" date="2016-10" db="EMBL/GenBank/DDBJ databases">
        <title>Sequence of Gallionella enrichment culture.</title>
        <authorList>
            <person name="Poehlein A."/>
            <person name="Muehling M."/>
            <person name="Daniel R."/>
        </authorList>
    </citation>
    <scope>NUCLEOTIDE SEQUENCE</scope>
</reference>
<accession>A0A1J5Q4F6</accession>
<proteinExistence type="predicted"/>
<dbReference type="EMBL" id="MLJW01002359">
    <property type="protein sequence ID" value="OIQ74863.1"/>
    <property type="molecule type" value="Genomic_DNA"/>
</dbReference>
<dbReference type="AlphaFoldDB" id="A0A1J5Q4F6"/>
<protein>
    <submittedName>
        <fullName evidence="2">Uncharacterized protein</fullName>
    </submittedName>
</protein>
<feature type="region of interest" description="Disordered" evidence="1">
    <location>
        <begin position="1"/>
        <end position="115"/>
    </location>
</feature>
<feature type="compositionally biased region" description="Basic and acidic residues" evidence="1">
    <location>
        <begin position="1"/>
        <end position="60"/>
    </location>
</feature>
<sequence>MAGAEHVREEDRGRDRGDTHDHRPEQTARQRLTEPRVRHRDVRPGDEHDQGEADRRHEGEGGFGRVQGPRPHRAETDADRELADDDGQTPPAGDGQQRPGDARQADQCEKGEGHVELRTTVVGCREGSSATSRVAVCAGRVTGGTRPSSSVDRFLQDRSPPVS</sequence>
<evidence type="ECO:0000313" key="2">
    <source>
        <dbReference type="EMBL" id="OIQ74863.1"/>
    </source>
</evidence>
<evidence type="ECO:0000256" key="1">
    <source>
        <dbReference type="SAM" id="MobiDB-lite"/>
    </source>
</evidence>
<comment type="caution">
    <text evidence="2">The sequence shown here is derived from an EMBL/GenBank/DDBJ whole genome shotgun (WGS) entry which is preliminary data.</text>
</comment>